<dbReference type="GO" id="GO:0140662">
    <property type="term" value="F:ATP-dependent protein folding chaperone"/>
    <property type="evidence" value="ECO:0007669"/>
    <property type="project" value="InterPro"/>
</dbReference>
<comment type="caution">
    <text evidence="3">The sequence shown here is derived from an EMBL/GenBank/DDBJ whole genome shotgun (WGS) entry which is preliminary data.</text>
</comment>
<accession>A0AAI9X7B2</accession>
<dbReference type="Gene3D" id="3.30.420.40">
    <property type="match status" value="1"/>
</dbReference>
<reference evidence="3" key="2">
    <citation type="journal article" date="2016" name="Fungal Biol.">
        <title>Ochratoxin A production by Penicillium thymicola.</title>
        <authorList>
            <person name="Nguyen H.D.T."/>
            <person name="McMullin D.R."/>
            <person name="Ponomareva E."/>
            <person name="Riley R."/>
            <person name="Pomraning K.R."/>
            <person name="Baker S.E."/>
            <person name="Seifert K.A."/>
        </authorList>
    </citation>
    <scope>NUCLEOTIDE SEQUENCE</scope>
    <source>
        <strain evidence="3">DAOM 180753</strain>
    </source>
</reference>
<dbReference type="PANTHER" id="PTHR14187:SF5">
    <property type="entry name" value="HEAT SHOCK 70 KDA PROTEIN 12A"/>
    <property type="match status" value="1"/>
</dbReference>
<dbReference type="EMBL" id="LACB01000244">
    <property type="protein sequence ID" value="KAJ9485833.1"/>
    <property type="molecule type" value="Genomic_DNA"/>
</dbReference>
<keyword evidence="4" id="KW-1185">Reference proteome</keyword>
<dbReference type="SUPFAM" id="SSF53067">
    <property type="entry name" value="Actin-like ATPase domain"/>
    <property type="match status" value="2"/>
</dbReference>
<reference evidence="3" key="1">
    <citation type="submission" date="2015-06" db="EMBL/GenBank/DDBJ databases">
        <authorList>
            <person name="Nguyen H."/>
        </authorList>
    </citation>
    <scope>NUCLEOTIDE SEQUENCE</scope>
    <source>
        <strain evidence="3">DAOM 180753</strain>
    </source>
</reference>
<evidence type="ECO:0000313" key="4">
    <source>
        <dbReference type="Proteomes" id="UP001227192"/>
    </source>
</evidence>
<keyword evidence="2" id="KW-0067">ATP-binding</keyword>
<gene>
    <name evidence="3" type="ORF">VN97_g7515</name>
</gene>
<dbReference type="InterPro" id="IPR013126">
    <property type="entry name" value="Hsp_70_fam"/>
</dbReference>
<organism evidence="3 4">
    <name type="scientific">Penicillium thymicola</name>
    <dbReference type="NCBI Taxonomy" id="293382"/>
    <lineage>
        <taxon>Eukaryota</taxon>
        <taxon>Fungi</taxon>
        <taxon>Dikarya</taxon>
        <taxon>Ascomycota</taxon>
        <taxon>Pezizomycotina</taxon>
        <taxon>Eurotiomycetes</taxon>
        <taxon>Eurotiomycetidae</taxon>
        <taxon>Eurotiales</taxon>
        <taxon>Aspergillaceae</taxon>
        <taxon>Penicillium</taxon>
    </lineage>
</organism>
<dbReference type="Proteomes" id="UP001227192">
    <property type="component" value="Unassembled WGS sequence"/>
</dbReference>
<evidence type="ECO:0000256" key="1">
    <source>
        <dbReference type="ARBA" id="ARBA00022741"/>
    </source>
</evidence>
<proteinExistence type="predicted"/>
<name>A0AAI9X7B2_PENTH</name>
<dbReference type="GO" id="GO:0005524">
    <property type="term" value="F:ATP binding"/>
    <property type="evidence" value="ECO:0007669"/>
    <property type="project" value="UniProtKB-KW"/>
</dbReference>
<dbReference type="InterPro" id="IPR043129">
    <property type="entry name" value="ATPase_NBD"/>
</dbReference>
<evidence type="ECO:0000256" key="2">
    <source>
        <dbReference type="ARBA" id="ARBA00022840"/>
    </source>
</evidence>
<dbReference type="PANTHER" id="PTHR14187">
    <property type="entry name" value="ALPHA KINASE/ELONGATION FACTOR 2 KINASE"/>
    <property type="match status" value="1"/>
</dbReference>
<evidence type="ECO:0000313" key="3">
    <source>
        <dbReference type="EMBL" id="KAJ9485833.1"/>
    </source>
</evidence>
<dbReference type="PRINTS" id="PR00301">
    <property type="entry name" value="HEATSHOCK70"/>
</dbReference>
<dbReference type="AlphaFoldDB" id="A0AAI9X7B2"/>
<dbReference type="CDD" id="cd10170">
    <property type="entry name" value="ASKHA_NBD_HSP70"/>
    <property type="match status" value="1"/>
</dbReference>
<dbReference type="Pfam" id="PF00012">
    <property type="entry name" value="HSP70"/>
    <property type="match status" value="1"/>
</dbReference>
<protein>
    <submittedName>
        <fullName evidence="3">Uncharacterized protein</fullName>
    </submittedName>
</protein>
<keyword evidence="1" id="KW-0547">Nucleotide-binding</keyword>
<sequence>MPRGGSYMTKTSDFRKAHGKIFQTWLSPDRQAALHNCLVIGIDFGTTFSGVSWATVAGFKEENINVITKWPGSNREQAKVPTQLFYEDGATVPIWGCEISNRIESLQWFKLLLLRDDDMWKDLRESTQLNTAKRMLREQGRTPEGCIADYLRALWNHTLKMILKAHPNHLIEALQFHVVLTVPAIWKDYARTAMKEAAEKAGILEYRSAGETTLTFAPEPEAAGLAALLDRETELSQETDPGDVFVICDAGGGTVDVITYEIQDTKPLQLREAVEGDGSVCGGIFIDEDFKSQCRARIGRKWYSFSPADIKTILAEEWESGIKSRYSLQDHRPFWTLSILHGPLSGADLNDTSRKPHIKNGYIYFPSSDIKTAFDTRAVPGLLKLVDKQIETAEGKGHDVTGIILVGGLGSSPYIHERLEAEYSHRGIEICRSNAIRRHTAICRGAILKGLMEAPISVEVPNAPTILSTISRTCLGVNSISRFVKGVHRHKDRYLCPAEGIYKAKDQMSWYIEKGEEIMRASPIRKEFYRTYTRREEFPPSSFEVVIYQCENERPPKRLTSPGVTLHSTINFDLTGFEYDELESHKGPGGQRCKRFHYTLEMVPSGASTEISIECEGKRVGSENVSIQLN</sequence>